<keyword evidence="3" id="KW-1185">Reference proteome</keyword>
<evidence type="ECO:0000313" key="2">
    <source>
        <dbReference type="EMBL" id="MCG2671653.1"/>
    </source>
</evidence>
<gene>
    <name evidence="2" type="ORF">L6637_32330</name>
    <name evidence="1" type="ORF">L6654_29425</name>
</gene>
<dbReference type="EMBL" id="JAKLUA010000015">
    <property type="protein sequence ID" value="MCG2671653.1"/>
    <property type="molecule type" value="Genomic_DNA"/>
</dbReference>
<dbReference type="AlphaFoldDB" id="A0A9X1RF42"/>
<dbReference type="Proteomes" id="UP001139012">
    <property type="component" value="Unassembled WGS sequence"/>
</dbReference>
<dbReference type="EMBL" id="JAKLTY010000023">
    <property type="protein sequence ID" value="MCG2630761.1"/>
    <property type="molecule type" value="Genomic_DNA"/>
</dbReference>
<dbReference type="Proteomes" id="UP001139054">
    <property type="component" value="Unassembled WGS sequence"/>
</dbReference>
<accession>A0A9X1RF42</accession>
<protein>
    <submittedName>
        <fullName evidence="1">Uncharacterized protein</fullName>
    </submittedName>
</protein>
<evidence type="ECO:0000313" key="4">
    <source>
        <dbReference type="Proteomes" id="UP001139054"/>
    </source>
</evidence>
<evidence type="ECO:0000313" key="1">
    <source>
        <dbReference type="EMBL" id="MCG2630761.1"/>
    </source>
</evidence>
<proteinExistence type="predicted"/>
<reference evidence="1" key="1">
    <citation type="submission" date="2022-01" db="EMBL/GenBank/DDBJ databases">
        <title>Genome sequnece data of strain Bradyrhizobium sp. nov.</title>
        <authorList>
            <person name="Zhang J."/>
        </authorList>
    </citation>
    <scope>NUCLEOTIDE SEQUENCE</scope>
    <source>
        <strain evidence="2">WYCCWR 12774</strain>
        <strain evidence="1">WYCCWR 13023</strain>
    </source>
</reference>
<dbReference type="RefSeq" id="WP_237864856.1">
    <property type="nucleotide sequence ID" value="NZ_JAKLTY010000023.1"/>
</dbReference>
<sequence length="112" mass="12802">MHRFVAKANVDHFIGLLSSSDLTPNKRRDITALLVAELHKLAHDLEHLDFAEKKVAEGREKVSGVRSMRNSHRFGTTERQQAEDLLVAHENLQTVLEDFCHRLRVKVVGRPL</sequence>
<evidence type="ECO:0000313" key="3">
    <source>
        <dbReference type="Proteomes" id="UP001139012"/>
    </source>
</evidence>
<comment type="caution">
    <text evidence="1">The sequence shown here is derived from an EMBL/GenBank/DDBJ whole genome shotgun (WGS) entry which is preliminary data.</text>
</comment>
<organism evidence="1 4">
    <name type="scientific">Bradyrhizobium zhengyangense</name>
    <dbReference type="NCBI Taxonomy" id="2911009"/>
    <lineage>
        <taxon>Bacteria</taxon>
        <taxon>Pseudomonadati</taxon>
        <taxon>Pseudomonadota</taxon>
        <taxon>Alphaproteobacteria</taxon>
        <taxon>Hyphomicrobiales</taxon>
        <taxon>Nitrobacteraceae</taxon>
        <taxon>Bradyrhizobium</taxon>
    </lineage>
</organism>
<name>A0A9X1RF42_9BRAD</name>